<dbReference type="AlphaFoldDB" id="A0A5C6X142"/>
<reference evidence="1 2" key="1">
    <citation type="submission" date="2019-08" db="EMBL/GenBank/DDBJ databases">
        <title>Bradymonadales sp. TMQ2.</title>
        <authorList>
            <person name="Liang Q."/>
        </authorList>
    </citation>
    <scope>NUCLEOTIDE SEQUENCE [LARGE SCALE GENOMIC DNA]</scope>
    <source>
        <strain evidence="1 2">TMQ2</strain>
    </source>
</reference>
<dbReference type="RefSeq" id="WP_146974769.1">
    <property type="nucleotide sequence ID" value="NZ_VOSL01000053.1"/>
</dbReference>
<gene>
    <name evidence="1" type="ORF">FRC96_12220</name>
</gene>
<dbReference type="EMBL" id="VOSL01000053">
    <property type="protein sequence ID" value="TXD34818.1"/>
    <property type="molecule type" value="Genomic_DNA"/>
</dbReference>
<comment type="caution">
    <text evidence="1">The sequence shown here is derived from an EMBL/GenBank/DDBJ whole genome shotgun (WGS) entry which is preliminary data.</text>
</comment>
<evidence type="ECO:0000313" key="2">
    <source>
        <dbReference type="Proteomes" id="UP000321046"/>
    </source>
</evidence>
<proteinExistence type="predicted"/>
<organism evidence="1 2">
    <name type="scientific">Lujinxingia vulgaris</name>
    <dbReference type="NCBI Taxonomy" id="2600176"/>
    <lineage>
        <taxon>Bacteria</taxon>
        <taxon>Deltaproteobacteria</taxon>
        <taxon>Bradymonadales</taxon>
        <taxon>Lujinxingiaceae</taxon>
        <taxon>Lujinxingia</taxon>
    </lineage>
</organism>
<evidence type="ECO:0000313" key="1">
    <source>
        <dbReference type="EMBL" id="TXD34818.1"/>
    </source>
</evidence>
<accession>A0A5C6X142</accession>
<name>A0A5C6X142_9DELT</name>
<dbReference type="Proteomes" id="UP000321046">
    <property type="component" value="Unassembled WGS sequence"/>
</dbReference>
<protein>
    <submittedName>
        <fullName evidence="1">Uncharacterized protein</fullName>
    </submittedName>
</protein>
<sequence>MYRPGYPDPLTLRDALRLAQMWCDSDHTKRRAGEWGITLASELAGDHEAIIARILRAFPWMALSSVEPDWPHALFDGEVSSSLGPLQLREIASISFFDNPTFDKIPWVNFSVYPNAFITKVELHEGHELVYGEEATRKNRERLHRSLVALEPLLGGPIVDGCSEQFEAIELYGIPEGAVSFWGSE</sequence>